<dbReference type="InterPro" id="IPR036850">
    <property type="entry name" value="NDK-like_dom_sf"/>
</dbReference>
<organism evidence="2 3">
    <name type="scientific">Rattus norvegicus</name>
    <name type="common">Rat</name>
    <dbReference type="NCBI Taxonomy" id="10116"/>
    <lineage>
        <taxon>Eukaryota</taxon>
        <taxon>Metazoa</taxon>
        <taxon>Chordata</taxon>
        <taxon>Craniata</taxon>
        <taxon>Vertebrata</taxon>
        <taxon>Euteleostomi</taxon>
        <taxon>Mammalia</taxon>
        <taxon>Eutheria</taxon>
        <taxon>Euarchontoglires</taxon>
        <taxon>Glires</taxon>
        <taxon>Rodentia</taxon>
        <taxon>Myomorpha</taxon>
        <taxon>Muroidea</taxon>
        <taxon>Muridae</taxon>
        <taxon>Murinae</taxon>
        <taxon>Rattus</taxon>
    </lineage>
</organism>
<gene>
    <name evidence="2" type="primary">Rp2h_predicted</name>
    <name evidence="2" type="ORF">rCG_42850</name>
</gene>
<reference evidence="2 3" key="1">
    <citation type="submission" date="2005-09" db="EMBL/GenBank/DDBJ databases">
        <authorList>
            <person name="Mural R.J."/>
            <person name="Li P.W."/>
            <person name="Adams M.D."/>
            <person name="Amanatides P.G."/>
            <person name="Baden-Tillson H."/>
            <person name="Barnstead M."/>
            <person name="Chin S.H."/>
            <person name="Dew I."/>
            <person name="Evans C.A."/>
            <person name="Ferriera S."/>
            <person name="Flanigan M."/>
            <person name="Fosler C."/>
            <person name="Glodek A."/>
            <person name="Gu Z."/>
            <person name="Holt R.A."/>
            <person name="Jennings D."/>
            <person name="Kraft C.L."/>
            <person name="Lu F."/>
            <person name="Nguyen T."/>
            <person name="Nusskern D.R."/>
            <person name="Pfannkoch C.M."/>
            <person name="Sitter C."/>
            <person name="Sutton G.G."/>
            <person name="Venter J.C."/>
            <person name="Wang Z."/>
            <person name="Woodage T."/>
            <person name="Zheng X.H."/>
            <person name="Zhong F."/>
        </authorList>
    </citation>
    <scope>NUCLEOTIDE SEQUENCE [LARGE SCALE GENOMIC DNA]</scope>
    <source>
        <strain>BN</strain>
        <strain evidence="3">Sprague-Dawley</strain>
    </source>
</reference>
<name>A6JZU4_RAT</name>
<sequence length="94" mass="10457">MVGKGFSLVQTKEMSMKTEDAQRVFREKASDFLLLLNKGPVIALEFNGDDAVQECHLIVNGLFNGTKMFVSEKKETASGDVDSFYNFAEIQMGI</sequence>
<dbReference type="Proteomes" id="UP000234681">
    <property type="component" value="Chromosome X"/>
</dbReference>
<protein>
    <submittedName>
        <fullName evidence="2">Retinitis pigmentosa 2 homolog (Human) (Predicted), isoform CRA_a</fullName>
    </submittedName>
</protein>
<evidence type="ECO:0000313" key="2">
    <source>
        <dbReference type="EMBL" id="EDL97691.1"/>
    </source>
</evidence>
<dbReference type="EMBL" id="CH474009">
    <property type="protein sequence ID" value="EDL97691.1"/>
    <property type="molecule type" value="Genomic_DNA"/>
</dbReference>
<dbReference type="AlphaFoldDB" id="A6JZU4"/>
<proteinExistence type="inferred from homology"/>
<dbReference type="SUPFAM" id="SSF54919">
    <property type="entry name" value="Nucleoside diphosphate kinase, NDK"/>
    <property type="match status" value="1"/>
</dbReference>
<accession>A6JZU4</accession>
<dbReference type="PROSITE" id="PS51374">
    <property type="entry name" value="NDPK_LIKE"/>
    <property type="match status" value="1"/>
</dbReference>
<evidence type="ECO:0000313" key="3">
    <source>
        <dbReference type="Proteomes" id="UP000234681"/>
    </source>
</evidence>
<dbReference type="Gene3D" id="3.30.70.141">
    <property type="entry name" value="Nucleoside diphosphate kinase-like domain"/>
    <property type="match status" value="1"/>
</dbReference>
<comment type="caution">
    <text evidence="1">Lacks conserved residue(s) required for the propagation of feature annotation.</text>
</comment>
<evidence type="ECO:0000256" key="1">
    <source>
        <dbReference type="PROSITE-ProRule" id="PRU00706"/>
    </source>
</evidence>
<comment type="similarity">
    <text evidence="1">Belongs to the NDK family.</text>
</comment>